<dbReference type="EMBL" id="FQWO01000004">
    <property type="protein sequence ID" value="SHG85671.1"/>
    <property type="molecule type" value="Genomic_DNA"/>
</dbReference>
<evidence type="ECO:0000313" key="2">
    <source>
        <dbReference type="EMBL" id="PRZ25224.1"/>
    </source>
</evidence>
<dbReference type="Proteomes" id="UP000184384">
    <property type="component" value="Unassembled WGS sequence"/>
</dbReference>
<accession>A0A1M5N856</accession>
<organism evidence="3 4">
    <name type="scientific">Flavobacterium granuli</name>
    <dbReference type="NCBI Taxonomy" id="280093"/>
    <lineage>
        <taxon>Bacteria</taxon>
        <taxon>Pseudomonadati</taxon>
        <taxon>Bacteroidota</taxon>
        <taxon>Flavobacteriia</taxon>
        <taxon>Flavobacteriales</taxon>
        <taxon>Flavobacteriaceae</taxon>
        <taxon>Flavobacterium</taxon>
    </lineage>
</organism>
<keyword evidence="5" id="KW-1185">Reference proteome</keyword>
<gene>
    <name evidence="2" type="ORF">BC624_103311</name>
    <name evidence="3" type="ORF">SAMN05443373_104311</name>
</gene>
<evidence type="ECO:0008006" key="6">
    <source>
        <dbReference type="Google" id="ProtNLM"/>
    </source>
</evidence>
<dbReference type="STRING" id="280093.SAMN05443373_104311"/>
<keyword evidence="1" id="KW-0732">Signal</keyword>
<reference evidence="2 5" key="3">
    <citation type="submission" date="2018-03" db="EMBL/GenBank/DDBJ databases">
        <title>Genomic Encyclopedia of Archaeal and Bacterial Type Strains, Phase II (KMG-II): from individual species to whole genera.</title>
        <authorList>
            <person name="Goeker M."/>
        </authorList>
    </citation>
    <scope>NUCLEOTIDE SEQUENCE [LARGE SCALE GENOMIC DNA]</scope>
    <source>
        <strain evidence="2 5">DSM 17797</strain>
    </source>
</reference>
<evidence type="ECO:0000256" key="1">
    <source>
        <dbReference type="SAM" id="SignalP"/>
    </source>
</evidence>
<evidence type="ECO:0000313" key="5">
    <source>
        <dbReference type="Proteomes" id="UP000237771"/>
    </source>
</evidence>
<evidence type="ECO:0000313" key="3">
    <source>
        <dbReference type="EMBL" id="SHG85671.1"/>
    </source>
</evidence>
<dbReference type="EMBL" id="PVUB01000003">
    <property type="protein sequence ID" value="PRZ25224.1"/>
    <property type="molecule type" value="Genomic_DNA"/>
</dbReference>
<reference evidence="4" key="1">
    <citation type="submission" date="2016-11" db="EMBL/GenBank/DDBJ databases">
        <authorList>
            <person name="Varghese N."/>
            <person name="Submissions S."/>
        </authorList>
    </citation>
    <scope>NUCLEOTIDE SEQUENCE [LARGE SCALE GENOMIC DNA]</scope>
    <source>
        <strain evidence="4">DSM 19729</strain>
    </source>
</reference>
<name>A0A1M5N856_9FLAO</name>
<feature type="chain" id="PRO_5012635424" description="MetA-pathway of phenol degradation" evidence="1">
    <location>
        <begin position="19"/>
        <end position="321"/>
    </location>
</feature>
<dbReference type="Proteomes" id="UP000237771">
    <property type="component" value="Unassembled WGS sequence"/>
</dbReference>
<reference evidence="3" key="2">
    <citation type="submission" date="2016-11" db="EMBL/GenBank/DDBJ databases">
        <authorList>
            <person name="Jaros S."/>
            <person name="Januszkiewicz K."/>
            <person name="Wedrychowicz H."/>
        </authorList>
    </citation>
    <scope>NUCLEOTIDE SEQUENCE [LARGE SCALE GENOMIC DNA]</scope>
    <source>
        <strain evidence="3">DSM 19729</strain>
    </source>
</reference>
<dbReference type="OrthoDB" id="1405967at2"/>
<feature type="signal peptide" evidence="1">
    <location>
        <begin position="1"/>
        <end position="18"/>
    </location>
</feature>
<dbReference type="AlphaFoldDB" id="A0A1M5N856"/>
<protein>
    <recommendedName>
        <fullName evidence="6">MetA-pathway of phenol degradation</fullName>
    </recommendedName>
</protein>
<sequence>MKNKIIVVFLFAFQCAVANVEVDSVSNFAFQKMEFFTDFDFDCDACGCSASGGSMGYSSMLNSNFVGLRYFKQSYTSKDGIFANSPWIDENFNTLQIWSKIPLGKKVQLSALIPYHFHDRALTAGTESIKGLGDASVIVSYSIYKTQKEEALFVHDLQLGGGIKIPTGKFEEANNAGTVNQSFQLGTGSWDYLLVGEYVVKKESLGLNTMLNYNFKTKNQKNYQFGNQFNYGSTLFYLLDYNALKIVPQIGVAGEVFESNKQYGEKLANTSGDVLFSKFGVEVGKEKLSIGINAMLPISQNLSNGNMEANYRWSINLNYVL</sequence>
<evidence type="ECO:0000313" key="4">
    <source>
        <dbReference type="Proteomes" id="UP000184384"/>
    </source>
</evidence>
<proteinExistence type="predicted"/>
<dbReference type="RefSeq" id="WP_072942765.1">
    <property type="nucleotide sequence ID" value="NZ_FQWO01000004.1"/>
</dbReference>